<dbReference type="HOGENOM" id="CLU_047155_2_1_1"/>
<dbReference type="CDD" id="cd14275">
    <property type="entry name" value="UBA_EF-Ts"/>
    <property type="match status" value="1"/>
</dbReference>
<evidence type="ECO:0000256" key="4">
    <source>
        <dbReference type="ARBA" id="ARBA00022946"/>
    </source>
</evidence>
<comment type="function">
    <text evidence="6 7">Associates with the EF-Tu.GDP complex and induces the exchange of GDP to GTP. It remains bound to the aminoacyl-tRNA.EF-Tu.GTP complex up to the GTP hydrolysis stage on the ribosome.</text>
</comment>
<dbReference type="PANTHER" id="PTHR11741">
    <property type="entry name" value="ELONGATION FACTOR TS"/>
    <property type="match status" value="1"/>
</dbReference>
<dbReference type="Gramene" id="ERN19054">
    <property type="protein sequence ID" value="ERN19054"/>
    <property type="gene ID" value="AMTR_s00061p00087560"/>
</dbReference>
<dbReference type="InterPro" id="IPR009060">
    <property type="entry name" value="UBA-like_sf"/>
</dbReference>
<dbReference type="PROSITE" id="PS01127">
    <property type="entry name" value="EF_TS_2"/>
    <property type="match status" value="1"/>
</dbReference>
<dbReference type="FunFam" id="3.30.479.20:FF:000012">
    <property type="entry name" value="Elongation factor Ts, mitochondrial"/>
    <property type="match status" value="1"/>
</dbReference>
<comment type="subcellular location">
    <subcellularLocation>
        <location evidence="6">Mitochondrion</location>
    </subcellularLocation>
</comment>
<evidence type="ECO:0000256" key="3">
    <source>
        <dbReference type="ARBA" id="ARBA00022917"/>
    </source>
</evidence>
<dbReference type="GO" id="GO:0070125">
    <property type="term" value="P:mitochondrial translational elongation"/>
    <property type="evidence" value="ECO:0000318"/>
    <property type="project" value="GO_Central"/>
</dbReference>
<keyword evidence="2 6" id="KW-0251">Elongation factor</keyword>
<evidence type="ECO:0000256" key="7">
    <source>
        <dbReference type="RuleBase" id="RU000642"/>
    </source>
</evidence>
<proteinExistence type="inferred from homology"/>
<dbReference type="OrthoDB" id="277235at2759"/>
<dbReference type="Gene3D" id="3.30.479.20">
    <property type="entry name" value="Elongation factor Ts, dimerisation domain"/>
    <property type="match status" value="2"/>
</dbReference>
<comment type="similarity">
    <text evidence="1 6 7">Belongs to the EF-Ts family.</text>
</comment>
<feature type="domain" description="Translation elongation factor EFTs/EF1B dimerisation" evidence="8">
    <location>
        <begin position="137"/>
        <end position="373"/>
    </location>
</feature>
<dbReference type="InterPro" id="IPR001816">
    <property type="entry name" value="Transl_elong_EFTs/EF1B"/>
</dbReference>
<dbReference type="FunFam" id="1.10.8.10:FF:000001">
    <property type="entry name" value="Elongation factor Ts"/>
    <property type="match status" value="1"/>
</dbReference>
<dbReference type="SUPFAM" id="SSF54713">
    <property type="entry name" value="Elongation factor Ts (EF-Ts), dimerisation domain"/>
    <property type="match status" value="2"/>
</dbReference>
<dbReference type="GO" id="GO:0003746">
    <property type="term" value="F:translation elongation factor activity"/>
    <property type="evidence" value="ECO:0000318"/>
    <property type="project" value="GO_Central"/>
</dbReference>
<dbReference type="PANTHER" id="PTHR11741:SF0">
    <property type="entry name" value="ELONGATION FACTOR TS, MITOCHONDRIAL"/>
    <property type="match status" value="1"/>
</dbReference>
<dbReference type="SUPFAM" id="SSF46934">
    <property type="entry name" value="UBA-like"/>
    <property type="match status" value="1"/>
</dbReference>
<dbReference type="OMA" id="QEYMLDD"/>
<dbReference type="InterPro" id="IPR018101">
    <property type="entry name" value="Transl_elong_Ts_CS"/>
</dbReference>
<keyword evidence="4" id="KW-0809">Transit peptide</keyword>
<organism evidence="9 10">
    <name type="scientific">Amborella trichopoda</name>
    <dbReference type="NCBI Taxonomy" id="13333"/>
    <lineage>
        <taxon>Eukaryota</taxon>
        <taxon>Viridiplantae</taxon>
        <taxon>Streptophyta</taxon>
        <taxon>Embryophyta</taxon>
        <taxon>Tracheophyta</taxon>
        <taxon>Spermatophyta</taxon>
        <taxon>Magnoliopsida</taxon>
        <taxon>Amborellales</taxon>
        <taxon>Amborellaceae</taxon>
        <taxon>Amborella</taxon>
    </lineage>
</organism>
<dbReference type="STRING" id="13333.U5D9A8"/>
<evidence type="ECO:0000256" key="1">
    <source>
        <dbReference type="ARBA" id="ARBA00005532"/>
    </source>
</evidence>
<dbReference type="Gene3D" id="1.10.286.20">
    <property type="match status" value="1"/>
</dbReference>
<dbReference type="KEGG" id="atr:18447428"/>
<dbReference type="Proteomes" id="UP000017836">
    <property type="component" value="Unassembled WGS sequence"/>
</dbReference>
<sequence length="391" mass="42984">MAFSRSVKRPIECLLKQHSYSSWAYGYHGHQLPEVRDKSYRSLFCHGDFQGSYGVPILVRRFSVEVSASEQMNLIKQLRERTSAPIKAVKSALVDCKWDIEAAQKDLRKRGIVLASKNALRTATEGLLALVQDEKKAVVIELNCETDFVARNEIFRYLALSLAKKALSVEGATSSVFLPIGPEILEDMKISLDHPKFNGVTTVKSAITEVSAMVGENVKLRRGWALSRSSHGVVSSYLHTSPQPGLGRIAGVLTLEAEDPNVALDALQRVGSPLAMHIVASKPLFLSKDLVPSEALENERDILKTQAANSGKPQAAIEKMVEGRLKKYFEDVVFLEQKFVMNDNINIKSVLNDLSKEVGSSVKIGNFFRMEVGGAQRSEPSTSPETAAQAA</sequence>
<dbReference type="Pfam" id="PF00889">
    <property type="entry name" value="EF_TS"/>
    <property type="match status" value="1"/>
</dbReference>
<dbReference type="EMBL" id="KI392075">
    <property type="protein sequence ID" value="ERN19054.1"/>
    <property type="molecule type" value="Genomic_DNA"/>
</dbReference>
<evidence type="ECO:0000256" key="6">
    <source>
        <dbReference type="HAMAP-Rule" id="MF_03135"/>
    </source>
</evidence>
<accession>U5D9A8</accession>
<dbReference type="NCBIfam" id="TIGR00116">
    <property type="entry name" value="tsf"/>
    <property type="match status" value="1"/>
</dbReference>
<evidence type="ECO:0000313" key="10">
    <source>
        <dbReference type="Proteomes" id="UP000017836"/>
    </source>
</evidence>
<gene>
    <name evidence="6" type="primary">EFTS</name>
    <name evidence="9" type="ORF">AMTR_s00061p00087560</name>
</gene>
<dbReference type="InterPro" id="IPR014039">
    <property type="entry name" value="Transl_elong_EFTs/EF1B_dimer"/>
</dbReference>
<name>U5D9A8_AMBTC</name>
<reference evidence="10" key="1">
    <citation type="journal article" date="2013" name="Science">
        <title>The Amborella genome and the evolution of flowering plants.</title>
        <authorList>
            <consortium name="Amborella Genome Project"/>
        </authorList>
    </citation>
    <scope>NUCLEOTIDE SEQUENCE [LARGE SCALE GENOMIC DNA]</scope>
</reference>
<dbReference type="FunFam" id="1.10.286.20:FF:000001">
    <property type="entry name" value="Elongation factor Ts"/>
    <property type="match status" value="1"/>
</dbReference>
<dbReference type="GO" id="GO:0005739">
    <property type="term" value="C:mitochondrion"/>
    <property type="evidence" value="ECO:0007669"/>
    <property type="project" value="UniProtKB-SubCell"/>
</dbReference>
<keyword evidence="3 6" id="KW-0648">Protein biosynthesis</keyword>
<dbReference type="AlphaFoldDB" id="U5D9A8"/>
<keyword evidence="5 6" id="KW-0496">Mitochondrion</keyword>
<dbReference type="eggNOG" id="KOG1071">
    <property type="taxonomic scope" value="Eukaryota"/>
</dbReference>
<keyword evidence="10" id="KW-1185">Reference proteome</keyword>
<evidence type="ECO:0000256" key="5">
    <source>
        <dbReference type="ARBA" id="ARBA00023128"/>
    </source>
</evidence>
<evidence type="ECO:0000256" key="2">
    <source>
        <dbReference type="ARBA" id="ARBA00022768"/>
    </source>
</evidence>
<protein>
    <recommendedName>
        <fullName evidence="6">Elongation factor Ts, mitochondrial</fullName>
        <shortName evidence="6">EF-Ts</shortName>
        <shortName evidence="6">EF-TsMt</shortName>
    </recommendedName>
</protein>
<dbReference type="InterPro" id="IPR036402">
    <property type="entry name" value="EF-Ts_dimer_sf"/>
</dbReference>
<evidence type="ECO:0000259" key="8">
    <source>
        <dbReference type="Pfam" id="PF00889"/>
    </source>
</evidence>
<dbReference type="HAMAP" id="MF_00050">
    <property type="entry name" value="EF_Ts"/>
    <property type="match status" value="1"/>
</dbReference>
<evidence type="ECO:0000313" key="9">
    <source>
        <dbReference type="EMBL" id="ERN19054.1"/>
    </source>
</evidence>
<dbReference type="Gene3D" id="1.10.8.10">
    <property type="entry name" value="DNA helicase RuvA subunit, C-terminal domain"/>
    <property type="match status" value="1"/>
</dbReference>